<name>V6TNP9_GIAIN</name>
<reference evidence="2 3" key="2">
    <citation type="journal article" date="2013" name="Genome Biol. Evol.">
        <title>Genome sequencing of Giardia lamblia genotypes A2 and B isolates (DH and GS) and comparative analysis with the genomes of genotypes A1 and E (WB and Pig).</title>
        <authorList>
            <person name="Adam R.D."/>
            <person name="Dahlstrom E.W."/>
            <person name="Martens C.A."/>
            <person name="Bruno D.P."/>
            <person name="Barbian K.D."/>
            <person name="Ricklefs S.M."/>
            <person name="Hernandez M.M."/>
            <person name="Narla N.P."/>
            <person name="Patel R.B."/>
            <person name="Porcella S.F."/>
            <person name="Nash T.E."/>
        </authorList>
    </citation>
    <scope>NUCLEOTIDE SEQUENCE [LARGE SCALE GENOMIC DNA]</scope>
    <source>
        <strain evidence="2 3">GS</strain>
    </source>
</reference>
<feature type="compositionally biased region" description="Polar residues" evidence="1">
    <location>
        <begin position="45"/>
        <end position="55"/>
    </location>
</feature>
<reference evidence="3" key="1">
    <citation type="submission" date="2012-02" db="EMBL/GenBank/DDBJ databases">
        <title>Genome sequencing of Giardia lamblia Genotypes A2 and B isolates (DH and GS) and comparative analysis with the genomes of Genotypes A1 and E (WB and Pig).</title>
        <authorList>
            <person name="Adam R."/>
            <person name="Dahlstrom E."/>
            <person name="Martens C."/>
            <person name="Bruno D."/>
            <person name="Barbian K."/>
            <person name="Porcella S.F."/>
            <person name="Nash T."/>
        </authorList>
    </citation>
    <scope>NUCLEOTIDE SEQUENCE</scope>
    <source>
        <strain evidence="3">GS</strain>
    </source>
</reference>
<sequence>MVLSPTGACSSARIRLSVATATGAASLFTISSFCGGIALTDVPTASQVQSSSTTEGVAGALSDGTSAARSKRPRPRGQGRQRARAFEQR</sequence>
<accession>V6TNP9</accession>
<feature type="compositionally biased region" description="Basic residues" evidence="1">
    <location>
        <begin position="69"/>
        <end position="83"/>
    </location>
</feature>
<comment type="caution">
    <text evidence="2">The sequence shown here is derived from an EMBL/GenBank/DDBJ whole genome shotgun (WGS) entry which is preliminary data.</text>
</comment>
<dbReference type="EMBL" id="AHHH01000277">
    <property type="protein sequence ID" value="ESU40224.1"/>
    <property type="molecule type" value="Genomic_DNA"/>
</dbReference>
<evidence type="ECO:0000313" key="2">
    <source>
        <dbReference type="EMBL" id="ESU40224.1"/>
    </source>
</evidence>
<dbReference type="Proteomes" id="UP000018040">
    <property type="component" value="Unassembled WGS sequence"/>
</dbReference>
<evidence type="ECO:0000313" key="3">
    <source>
        <dbReference type="Proteomes" id="UP000018040"/>
    </source>
</evidence>
<dbReference type="AlphaFoldDB" id="V6TNP9"/>
<gene>
    <name evidence="2" type="ORF">GSB_152486</name>
</gene>
<organism evidence="2 3">
    <name type="scientific">Giardia intestinalis</name>
    <name type="common">Giardia lamblia</name>
    <dbReference type="NCBI Taxonomy" id="5741"/>
    <lineage>
        <taxon>Eukaryota</taxon>
        <taxon>Metamonada</taxon>
        <taxon>Diplomonadida</taxon>
        <taxon>Hexamitidae</taxon>
        <taxon>Giardiinae</taxon>
        <taxon>Giardia</taxon>
    </lineage>
</organism>
<protein>
    <submittedName>
        <fullName evidence="2">SLP1 protein</fullName>
    </submittedName>
</protein>
<evidence type="ECO:0000256" key="1">
    <source>
        <dbReference type="SAM" id="MobiDB-lite"/>
    </source>
</evidence>
<feature type="region of interest" description="Disordered" evidence="1">
    <location>
        <begin position="45"/>
        <end position="89"/>
    </location>
</feature>
<proteinExistence type="predicted"/>